<dbReference type="Gene3D" id="3.10.129.10">
    <property type="entry name" value="Hotdog Thioesterase"/>
    <property type="match status" value="1"/>
</dbReference>
<evidence type="ECO:0000313" key="3">
    <source>
        <dbReference type="EMBL" id="TQK97677.1"/>
    </source>
</evidence>
<protein>
    <submittedName>
        <fullName evidence="3">Acyl dehydratase</fullName>
    </submittedName>
</protein>
<evidence type="ECO:0000259" key="2">
    <source>
        <dbReference type="Pfam" id="PF01575"/>
    </source>
</evidence>
<feature type="domain" description="MaoC-like" evidence="2">
    <location>
        <begin position="21"/>
        <end position="90"/>
    </location>
</feature>
<accession>A0A542UF52</accession>
<dbReference type="EMBL" id="VFNX01000001">
    <property type="protein sequence ID" value="TQK97677.1"/>
    <property type="molecule type" value="Genomic_DNA"/>
</dbReference>
<dbReference type="InterPro" id="IPR029069">
    <property type="entry name" value="HotDog_dom_sf"/>
</dbReference>
<organism evidence="3 4">
    <name type="scientific">Streptomyces puniciscabiei</name>
    <dbReference type="NCBI Taxonomy" id="164348"/>
    <lineage>
        <taxon>Bacteria</taxon>
        <taxon>Bacillati</taxon>
        <taxon>Actinomycetota</taxon>
        <taxon>Actinomycetes</taxon>
        <taxon>Kitasatosporales</taxon>
        <taxon>Streptomycetaceae</taxon>
        <taxon>Streptomyces</taxon>
    </lineage>
</organism>
<dbReference type="RefSeq" id="WP_055705153.1">
    <property type="nucleotide sequence ID" value="NZ_JBPJFI010000001.1"/>
</dbReference>
<keyword evidence="4" id="KW-1185">Reference proteome</keyword>
<reference evidence="3 4" key="1">
    <citation type="submission" date="2019-06" db="EMBL/GenBank/DDBJ databases">
        <title>Sequencing the genomes of 1000 actinobacteria strains.</title>
        <authorList>
            <person name="Klenk H.-P."/>
        </authorList>
    </citation>
    <scope>NUCLEOTIDE SEQUENCE [LARGE SCALE GENOMIC DNA]</scope>
    <source>
        <strain evidence="3 4">DSM 41929</strain>
    </source>
</reference>
<dbReference type="InterPro" id="IPR002539">
    <property type="entry name" value="MaoC-like_dom"/>
</dbReference>
<dbReference type="AlphaFoldDB" id="A0A542UF52"/>
<evidence type="ECO:0000313" key="4">
    <source>
        <dbReference type="Proteomes" id="UP000318103"/>
    </source>
</evidence>
<comment type="caution">
    <text evidence="3">The sequence shown here is derived from an EMBL/GenBank/DDBJ whole genome shotgun (WGS) entry which is preliminary data.</text>
</comment>
<dbReference type="Proteomes" id="UP000318103">
    <property type="component" value="Unassembled WGS sequence"/>
</dbReference>
<dbReference type="SUPFAM" id="SSF54637">
    <property type="entry name" value="Thioesterase/thiol ester dehydrase-isomerase"/>
    <property type="match status" value="1"/>
</dbReference>
<proteinExistence type="inferred from homology"/>
<dbReference type="PANTHER" id="PTHR43841:SF3">
    <property type="entry name" value="(3R)-HYDROXYACYL-ACP DEHYDRATASE SUBUNIT HADB"/>
    <property type="match status" value="1"/>
</dbReference>
<name>A0A542UF52_9ACTN</name>
<dbReference type="PANTHER" id="PTHR43841">
    <property type="entry name" value="3-HYDROXYACYL-THIOESTER DEHYDRATASE HTDX-RELATED"/>
    <property type="match status" value="1"/>
</dbReference>
<dbReference type="Pfam" id="PF01575">
    <property type="entry name" value="MaoC_dehydratas"/>
    <property type="match status" value="1"/>
</dbReference>
<gene>
    <name evidence="3" type="ORF">FB563_2657</name>
</gene>
<comment type="similarity">
    <text evidence="1">Belongs to the enoyl-CoA hydratase/isomerase family.</text>
</comment>
<dbReference type="OrthoDB" id="9800237at2"/>
<evidence type="ECO:0000256" key="1">
    <source>
        <dbReference type="ARBA" id="ARBA00005254"/>
    </source>
</evidence>
<sequence>MSTPTPASLMAPDLPELSPGEVTRARLALFAGASGDHNPIHIDTDAARAAGFDDVLAHGMLSMAFLGRLVTSWVPLGAVRSLKARFSAVTPVHARPHCSGRVTAVTEGPDGERLCRIALTVRLQDGTVTVRGEAVVAADALLASAP</sequence>